<protein>
    <submittedName>
        <fullName evidence="1">Uncharacterized protein</fullName>
    </submittedName>
</protein>
<keyword evidence="2" id="KW-1185">Reference proteome</keyword>
<dbReference type="OrthoDB" id="10279622at2759"/>
<dbReference type="EMBL" id="BMAO01005285">
    <property type="protein sequence ID" value="GFR00385.1"/>
    <property type="molecule type" value="Genomic_DNA"/>
</dbReference>
<proteinExistence type="predicted"/>
<dbReference type="Proteomes" id="UP000887116">
    <property type="component" value="Unassembled WGS sequence"/>
</dbReference>
<evidence type="ECO:0000313" key="2">
    <source>
        <dbReference type="Proteomes" id="UP000887116"/>
    </source>
</evidence>
<dbReference type="AlphaFoldDB" id="A0A8X6L8H3"/>
<gene>
    <name evidence="1" type="ORF">TNCT_204061</name>
</gene>
<reference evidence="1" key="1">
    <citation type="submission" date="2020-07" db="EMBL/GenBank/DDBJ databases">
        <title>Multicomponent nature underlies the extraordinary mechanical properties of spider dragline silk.</title>
        <authorList>
            <person name="Kono N."/>
            <person name="Nakamura H."/>
            <person name="Mori M."/>
            <person name="Yoshida Y."/>
            <person name="Ohtoshi R."/>
            <person name="Malay A.D."/>
            <person name="Moran D.A.P."/>
            <person name="Tomita M."/>
            <person name="Numata K."/>
            <person name="Arakawa K."/>
        </authorList>
    </citation>
    <scope>NUCLEOTIDE SEQUENCE</scope>
</reference>
<sequence length="77" mass="8223">MAKGMSERLEGFIDCEGSKNITWDAPSIIEGETLRNCSGASDTPQALLPSLSPSGIAPSYWRTIKTYPQEQCTASGA</sequence>
<organism evidence="1 2">
    <name type="scientific">Trichonephila clavata</name>
    <name type="common">Joro spider</name>
    <name type="synonym">Nephila clavata</name>
    <dbReference type="NCBI Taxonomy" id="2740835"/>
    <lineage>
        <taxon>Eukaryota</taxon>
        <taxon>Metazoa</taxon>
        <taxon>Ecdysozoa</taxon>
        <taxon>Arthropoda</taxon>
        <taxon>Chelicerata</taxon>
        <taxon>Arachnida</taxon>
        <taxon>Araneae</taxon>
        <taxon>Araneomorphae</taxon>
        <taxon>Entelegynae</taxon>
        <taxon>Araneoidea</taxon>
        <taxon>Nephilidae</taxon>
        <taxon>Trichonephila</taxon>
    </lineage>
</organism>
<evidence type="ECO:0000313" key="1">
    <source>
        <dbReference type="EMBL" id="GFR00385.1"/>
    </source>
</evidence>
<name>A0A8X6L8H3_TRICU</name>
<comment type="caution">
    <text evidence="1">The sequence shown here is derived from an EMBL/GenBank/DDBJ whole genome shotgun (WGS) entry which is preliminary data.</text>
</comment>
<accession>A0A8X6L8H3</accession>